<keyword evidence="1" id="KW-1133">Transmembrane helix</keyword>
<keyword evidence="3" id="KW-1185">Reference proteome</keyword>
<proteinExistence type="predicted"/>
<name>A0A511B307_9PROT</name>
<dbReference type="EMBL" id="BJVA01000001">
    <property type="protein sequence ID" value="GEK94829.1"/>
    <property type="molecule type" value="Genomic_DNA"/>
</dbReference>
<sequence>MDMLMPESEAMTVSVAVTMAVILMTVLVMPRMVVPGMVMRRCGVMMLVIAGVVGI</sequence>
<evidence type="ECO:0000313" key="2">
    <source>
        <dbReference type="EMBL" id="GEK94829.1"/>
    </source>
</evidence>
<keyword evidence="1" id="KW-0472">Membrane</keyword>
<reference evidence="2 3" key="1">
    <citation type="submission" date="2019-07" db="EMBL/GenBank/DDBJ databases">
        <title>Whole genome shotgun sequence of Gluconobacter kanchanaburiensis NBRC 103587.</title>
        <authorList>
            <person name="Hosoyama A."/>
            <person name="Uohara A."/>
            <person name="Ohji S."/>
            <person name="Ichikawa N."/>
        </authorList>
    </citation>
    <scope>NUCLEOTIDE SEQUENCE [LARGE SCALE GENOMIC DNA]</scope>
    <source>
        <strain evidence="2 3">NBRC 103587</strain>
    </source>
</reference>
<protein>
    <submittedName>
        <fullName evidence="2">Uncharacterized protein</fullName>
    </submittedName>
</protein>
<organism evidence="2 3">
    <name type="scientific">Gluconobacter kanchanaburiensis NBRC 103587</name>
    <dbReference type="NCBI Taxonomy" id="1307948"/>
    <lineage>
        <taxon>Bacteria</taxon>
        <taxon>Pseudomonadati</taxon>
        <taxon>Pseudomonadota</taxon>
        <taxon>Alphaproteobacteria</taxon>
        <taxon>Acetobacterales</taxon>
        <taxon>Acetobacteraceae</taxon>
        <taxon>Gluconobacter</taxon>
    </lineage>
</organism>
<feature type="transmembrane region" description="Helical" evidence="1">
    <location>
        <begin position="12"/>
        <end position="34"/>
    </location>
</feature>
<evidence type="ECO:0000313" key="3">
    <source>
        <dbReference type="Proteomes" id="UP000321079"/>
    </source>
</evidence>
<gene>
    <name evidence="2" type="ORF">GKA01_00260</name>
</gene>
<evidence type="ECO:0000256" key="1">
    <source>
        <dbReference type="SAM" id="Phobius"/>
    </source>
</evidence>
<dbReference type="Proteomes" id="UP000321079">
    <property type="component" value="Unassembled WGS sequence"/>
</dbReference>
<keyword evidence="1" id="KW-0812">Transmembrane</keyword>
<dbReference type="AlphaFoldDB" id="A0A511B307"/>
<accession>A0A511B307</accession>
<comment type="caution">
    <text evidence="2">The sequence shown here is derived from an EMBL/GenBank/DDBJ whole genome shotgun (WGS) entry which is preliminary data.</text>
</comment>